<dbReference type="RefSeq" id="WP_339960724.1">
    <property type="nucleotide sequence ID" value="NZ_JAWMWH010000003.1"/>
</dbReference>
<accession>A0ABU8SM98</accession>
<organism evidence="17 18">
    <name type="scientific">Nicoliella lavandulae</name>
    <dbReference type="NCBI Taxonomy" id="3082954"/>
    <lineage>
        <taxon>Bacteria</taxon>
        <taxon>Bacillati</taxon>
        <taxon>Bacillota</taxon>
        <taxon>Bacilli</taxon>
        <taxon>Lactobacillales</taxon>
        <taxon>Lactobacillaceae</taxon>
        <taxon>Nicoliella</taxon>
    </lineage>
</organism>
<evidence type="ECO:0000256" key="4">
    <source>
        <dbReference type="ARBA" id="ARBA00009489"/>
    </source>
</evidence>
<dbReference type="PANTHER" id="PTHR21403">
    <property type="entry name" value="ATP PHOSPHORIBOSYLTRANSFERASE ATP-PRTASE"/>
    <property type="match status" value="1"/>
</dbReference>
<evidence type="ECO:0000256" key="14">
    <source>
        <dbReference type="ARBA" id="ARBA00024861"/>
    </source>
</evidence>
<evidence type="ECO:0000256" key="12">
    <source>
        <dbReference type="ARBA" id="ARBA00022840"/>
    </source>
</evidence>
<proteinExistence type="inferred from homology"/>
<evidence type="ECO:0000256" key="10">
    <source>
        <dbReference type="ARBA" id="ARBA00022679"/>
    </source>
</evidence>
<sequence>MLKIALTKGRVEQKLIPLLQRCGIDCDPLINKQRKLIITLADQYHFILVKGDDVCTYLRKGTVDLGVVGSDVLAEQNADNQVDELLDLGTGRCQFIVAAKQDFNWQTPHRKVIGTKYPEVARRYFSSIGEDVEIIKIAGSVELAPLTGLADAIVDLTETGTTLRVNHLVVHDWLDVITSRLVANPVALKQKRNEIFKLVDQLQTVVEESEYENI</sequence>
<evidence type="ECO:0000256" key="11">
    <source>
        <dbReference type="ARBA" id="ARBA00022741"/>
    </source>
</evidence>
<dbReference type="NCBIfam" id="TIGR00070">
    <property type="entry name" value="hisG"/>
    <property type="match status" value="1"/>
</dbReference>
<dbReference type="PROSITE" id="PS01316">
    <property type="entry name" value="ATP_P_PHORIBOSYLTR"/>
    <property type="match status" value="1"/>
</dbReference>
<keyword evidence="18" id="KW-1185">Reference proteome</keyword>
<dbReference type="EC" id="2.4.2.17" evidence="5 15"/>
<evidence type="ECO:0000256" key="3">
    <source>
        <dbReference type="ARBA" id="ARBA00004667"/>
    </source>
</evidence>
<dbReference type="GO" id="GO:0003879">
    <property type="term" value="F:ATP phosphoribosyltransferase activity"/>
    <property type="evidence" value="ECO:0007669"/>
    <property type="project" value="UniProtKB-EC"/>
</dbReference>
<evidence type="ECO:0000313" key="18">
    <source>
        <dbReference type="Proteomes" id="UP001370590"/>
    </source>
</evidence>
<comment type="domain">
    <text evidence="15">Lacks the C-terminal regulatory region which is replaced by HisZ.</text>
</comment>
<comment type="similarity">
    <text evidence="4 15">Belongs to the ATP phosphoribosyltransferase family. Short subfamily.</text>
</comment>
<dbReference type="SUPFAM" id="SSF53850">
    <property type="entry name" value="Periplasmic binding protein-like II"/>
    <property type="match status" value="1"/>
</dbReference>
<dbReference type="InterPro" id="IPR024893">
    <property type="entry name" value="ATP_PRibTrfase_HisG_short"/>
</dbReference>
<evidence type="ECO:0000256" key="2">
    <source>
        <dbReference type="ARBA" id="ARBA00004496"/>
    </source>
</evidence>
<comment type="subcellular location">
    <subcellularLocation>
        <location evidence="2 15">Cytoplasm</location>
    </subcellularLocation>
</comment>
<keyword evidence="8 15" id="KW-0028">Amino-acid biosynthesis</keyword>
<feature type="domain" description="ATP phosphoribosyltransferase catalytic" evidence="16">
    <location>
        <begin position="51"/>
        <end position="203"/>
    </location>
</feature>
<dbReference type="Gene3D" id="3.40.190.10">
    <property type="entry name" value="Periplasmic binding protein-like II"/>
    <property type="match status" value="2"/>
</dbReference>
<dbReference type="InterPro" id="IPR013820">
    <property type="entry name" value="ATP_PRibTrfase_cat"/>
</dbReference>
<comment type="subunit">
    <text evidence="15">Heteromultimer composed of HisG and HisZ subunits.</text>
</comment>
<name>A0ABU8SM98_9LACO</name>
<evidence type="ECO:0000256" key="9">
    <source>
        <dbReference type="ARBA" id="ARBA00022676"/>
    </source>
</evidence>
<keyword evidence="10 15" id="KW-0808">Transferase</keyword>
<dbReference type="PANTHER" id="PTHR21403:SF8">
    <property type="entry name" value="ATP PHOSPHORIBOSYLTRANSFERASE"/>
    <property type="match status" value="1"/>
</dbReference>
<evidence type="ECO:0000256" key="5">
    <source>
        <dbReference type="ARBA" id="ARBA00011946"/>
    </source>
</evidence>
<gene>
    <name evidence="15 17" type="primary">hisG</name>
    <name evidence="17" type="ORF">R4146_06895</name>
</gene>
<dbReference type="HAMAP" id="MF_01018">
    <property type="entry name" value="HisG_Short"/>
    <property type="match status" value="1"/>
</dbReference>
<evidence type="ECO:0000256" key="6">
    <source>
        <dbReference type="ARBA" id="ARBA00020998"/>
    </source>
</evidence>
<dbReference type="InterPro" id="IPR018198">
    <property type="entry name" value="ATP_PRibTrfase_CS"/>
</dbReference>
<evidence type="ECO:0000256" key="7">
    <source>
        <dbReference type="ARBA" id="ARBA00022490"/>
    </source>
</evidence>
<comment type="function">
    <text evidence="14 15">Catalyzes the condensation of ATP and 5-phosphoribose 1-diphosphate to form N'-(5'-phosphoribosyl)-ATP (PR-ATP). Has a crucial role in the pathway because the rate of histidine biosynthesis seems to be controlled primarily by regulation of HisG enzymatic activity.</text>
</comment>
<keyword evidence="9 15" id="KW-0328">Glycosyltransferase</keyword>
<keyword evidence="11 15" id="KW-0547">Nucleotide-binding</keyword>
<dbReference type="CDD" id="cd13595">
    <property type="entry name" value="PBP2_HisGs"/>
    <property type="match status" value="1"/>
</dbReference>
<dbReference type="InterPro" id="IPR001348">
    <property type="entry name" value="ATP_PRibTrfase_HisG"/>
</dbReference>
<comment type="catalytic activity">
    <reaction evidence="1 15">
        <text>1-(5-phospho-beta-D-ribosyl)-ATP + diphosphate = 5-phospho-alpha-D-ribose 1-diphosphate + ATP</text>
        <dbReference type="Rhea" id="RHEA:18473"/>
        <dbReference type="ChEBI" id="CHEBI:30616"/>
        <dbReference type="ChEBI" id="CHEBI:33019"/>
        <dbReference type="ChEBI" id="CHEBI:58017"/>
        <dbReference type="ChEBI" id="CHEBI:73183"/>
        <dbReference type="EC" id="2.4.2.17"/>
    </reaction>
</comment>
<keyword evidence="12 15" id="KW-0067">ATP-binding</keyword>
<dbReference type="EMBL" id="JAWMWH010000003">
    <property type="protein sequence ID" value="MEJ6400869.1"/>
    <property type="molecule type" value="Genomic_DNA"/>
</dbReference>
<dbReference type="Proteomes" id="UP001370590">
    <property type="component" value="Unassembled WGS sequence"/>
</dbReference>
<keyword evidence="13 15" id="KW-0368">Histidine biosynthesis</keyword>
<evidence type="ECO:0000256" key="8">
    <source>
        <dbReference type="ARBA" id="ARBA00022605"/>
    </source>
</evidence>
<evidence type="ECO:0000259" key="16">
    <source>
        <dbReference type="Pfam" id="PF01634"/>
    </source>
</evidence>
<reference evidence="17 18" key="1">
    <citation type="submission" date="2023-10" db="EMBL/GenBank/DDBJ databases">
        <title>Nicoliella lavandulae sp. nov. isolated from Lavandula angustifolia flowers.</title>
        <authorList>
            <person name="Alcantara C."/>
            <person name="Zuniga M."/>
            <person name="Landete J.M."/>
            <person name="Monedero V."/>
        </authorList>
    </citation>
    <scope>NUCLEOTIDE SEQUENCE [LARGE SCALE GENOMIC DNA]</scope>
    <source>
        <strain evidence="17 18">Es01</strain>
    </source>
</reference>
<evidence type="ECO:0000313" key="17">
    <source>
        <dbReference type="EMBL" id="MEJ6400869.1"/>
    </source>
</evidence>
<comment type="caution">
    <text evidence="17">The sequence shown here is derived from an EMBL/GenBank/DDBJ whole genome shotgun (WGS) entry which is preliminary data.</text>
</comment>
<evidence type="ECO:0000256" key="1">
    <source>
        <dbReference type="ARBA" id="ARBA00000915"/>
    </source>
</evidence>
<protein>
    <recommendedName>
        <fullName evidence="6 15">ATP phosphoribosyltransferase</fullName>
        <shortName evidence="15">ATP-PRT</shortName>
        <shortName evidence="15">ATP-PRTase</shortName>
        <ecNumber evidence="5 15">2.4.2.17</ecNumber>
    </recommendedName>
</protein>
<comment type="pathway">
    <text evidence="3 15">Amino-acid biosynthesis; L-histidine biosynthesis; L-histidine from 5-phospho-alpha-D-ribose 1-diphosphate: step 1/9.</text>
</comment>
<keyword evidence="7 15" id="KW-0963">Cytoplasm</keyword>
<dbReference type="Pfam" id="PF01634">
    <property type="entry name" value="HisG"/>
    <property type="match status" value="1"/>
</dbReference>
<evidence type="ECO:0000256" key="13">
    <source>
        <dbReference type="ARBA" id="ARBA00023102"/>
    </source>
</evidence>
<evidence type="ECO:0000256" key="15">
    <source>
        <dbReference type="HAMAP-Rule" id="MF_01018"/>
    </source>
</evidence>